<dbReference type="Pfam" id="PF06463">
    <property type="entry name" value="Mob_synth_C"/>
    <property type="match status" value="1"/>
</dbReference>
<feature type="binding site" evidence="10">
    <location>
        <position position="116"/>
    </location>
    <ligand>
        <name>GTP</name>
        <dbReference type="ChEBI" id="CHEBI:37565"/>
    </ligand>
</feature>
<feature type="domain" description="Radical SAM core" evidence="12">
    <location>
        <begin position="24"/>
        <end position="250"/>
    </location>
</feature>
<dbReference type="SMART" id="SM00729">
    <property type="entry name" value="Elp3"/>
    <property type="match status" value="1"/>
</dbReference>
<feature type="binding site" evidence="10">
    <location>
        <position position="276"/>
    </location>
    <ligand>
        <name>[4Fe-4S] cluster</name>
        <dbReference type="ChEBI" id="CHEBI:49883"/>
        <label>2</label>
        <note>4Fe-4S-substrate</note>
    </ligand>
</feature>
<dbReference type="RefSeq" id="WP_109325065.1">
    <property type="nucleotide sequence ID" value="NZ_CP029352.1"/>
</dbReference>
<keyword evidence="4 10" id="KW-0547">Nucleotide-binding</keyword>
<organism evidence="13 14">
    <name type="scientific">Azospirillum thermophilum</name>
    <dbReference type="NCBI Taxonomy" id="2202148"/>
    <lineage>
        <taxon>Bacteria</taxon>
        <taxon>Pseudomonadati</taxon>
        <taxon>Pseudomonadota</taxon>
        <taxon>Alphaproteobacteria</taxon>
        <taxon>Rhodospirillales</taxon>
        <taxon>Azospirillaceae</taxon>
        <taxon>Azospirillum</taxon>
    </lineage>
</organism>
<keyword evidence="1 10" id="KW-0004">4Fe-4S</keyword>
<protein>
    <recommendedName>
        <fullName evidence="10">GTP 3',8-cyclase</fullName>
        <ecNumber evidence="10">4.1.99.22</ecNumber>
    </recommendedName>
    <alternativeName>
        <fullName evidence="10">Molybdenum cofactor biosynthesis protein A</fullName>
    </alternativeName>
</protein>
<dbReference type="SFLD" id="SFLDG01067">
    <property type="entry name" value="SPASM/twitch_domain_containing"/>
    <property type="match status" value="1"/>
</dbReference>
<keyword evidence="8 10" id="KW-0501">Molybdenum cofactor biosynthesis</keyword>
<dbReference type="SFLD" id="SFLDS00029">
    <property type="entry name" value="Radical_SAM"/>
    <property type="match status" value="1"/>
</dbReference>
<dbReference type="OrthoDB" id="9763993at2"/>
<feature type="binding site" evidence="10">
    <location>
        <position position="47"/>
    </location>
    <ligand>
        <name>[4Fe-4S] cluster</name>
        <dbReference type="ChEBI" id="CHEBI:49883"/>
        <label>1</label>
        <note>4Fe-4S-S-AdoMet</note>
    </ligand>
</feature>
<evidence type="ECO:0000256" key="1">
    <source>
        <dbReference type="ARBA" id="ARBA00022485"/>
    </source>
</evidence>
<reference evidence="14" key="1">
    <citation type="submission" date="2018-05" db="EMBL/GenBank/DDBJ databases">
        <title>Azospirillum thermophila sp. nov., a novel isolated from hot spring.</title>
        <authorList>
            <person name="Zhao Z."/>
        </authorList>
    </citation>
    <scope>NUCLEOTIDE SEQUENCE [LARGE SCALE GENOMIC DNA]</scope>
    <source>
        <strain evidence="14">CFH 70021</strain>
    </source>
</reference>
<feature type="binding site" evidence="10">
    <location>
        <position position="86"/>
    </location>
    <ligand>
        <name>S-adenosyl-L-methionine</name>
        <dbReference type="ChEBI" id="CHEBI:59789"/>
    </ligand>
</feature>
<gene>
    <name evidence="10 13" type="primary">moaA</name>
    <name evidence="13" type="ORF">DEW08_05345</name>
</gene>
<dbReference type="PANTHER" id="PTHR22960">
    <property type="entry name" value="MOLYBDOPTERIN COFACTOR SYNTHESIS PROTEIN A"/>
    <property type="match status" value="1"/>
</dbReference>
<dbReference type="KEGG" id="azz:DEW08_05345"/>
<dbReference type="InterPro" id="IPR013483">
    <property type="entry name" value="MoaA"/>
</dbReference>
<feature type="binding site" evidence="10">
    <location>
        <position position="33"/>
    </location>
    <ligand>
        <name>GTP</name>
        <dbReference type="ChEBI" id="CHEBI:37565"/>
    </ligand>
</feature>
<dbReference type="AlphaFoldDB" id="A0A2S2CMC4"/>
<evidence type="ECO:0000256" key="9">
    <source>
        <dbReference type="ARBA" id="ARBA00023239"/>
    </source>
</evidence>
<dbReference type="CDD" id="cd21117">
    <property type="entry name" value="Twitch_MoaA"/>
    <property type="match status" value="1"/>
</dbReference>
<dbReference type="SFLD" id="SFLDG01386">
    <property type="entry name" value="main_SPASM_domain-containing"/>
    <property type="match status" value="1"/>
</dbReference>
<dbReference type="NCBIfam" id="TIGR02666">
    <property type="entry name" value="moaA"/>
    <property type="match status" value="1"/>
</dbReference>
<dbReference type="GO" id="GO:0046872">
    <property type="term" value="F:metal ion binding"/>
    <property type="evidence" value="ECO:0007669"/>
    <property type="project" value="UniProtKB-KW"/>
</dbReference>
<sequence length="348" mass="37962">MTDESPSDTGAAPETPPRKGLVDRHGRTIDYLRVSVTDRCNYRCVYCMGSDTTFLPREEVLRLDEIDRLCSIFIGRGVRKLRLTGGEPLVRRNILVLIQSLSRHLRSGALEELTLTTNGSQLARLAPALRAAGVRRINLSLDTLDPDSFAGLTRRGRLADVLDGIDAALALGFALKLNMVVMRGVNDGEIEPLMLFAHERGMDLTLIEVMPLGGADGGRSAQFLPLTEARARLAERYTLIDVADRTCGPARYVRVTETGGRVGFVTPMTHSFCGTCNRLRLTCTGQLALCLGREGMVDLRTPLRLSDDDEAIHRAIDGAMLRKPKGHDFAAVPPGRPALARPMSMTGG</sequence>
<dbReference type="Pfam" id="PF04055">
    <property type="entry name" value="Radical_SAM"/>
    <property type="match status" value="1"/>
</dbReference>
<dbReference type="GO" id="GO:0051539">
    <property type="term" value="F:4 iron, 4 sulfur cluster binding"/>
    <property type="evidence" value="ECO:0007669"/>
    <property type="project" value="UniProtKB-UniRule"/>
</dbReference>
<comment type="subunit">
    <text evidence="10">Monomer and homodimer.</text>
</comment>
<dbReference type="PANTHER" id="PTHR22960:SF0">
    <property type="entry name" value="MOLYBDENUM COFACTOR BIOSYNTHESIS PROTEIN 1"/>
    <property type="match status" value="1"/>
</dbReference>
<dbReference type="GO" id="GO:1904047">
    <property type="term" value="F:S-adenosyl-L-methionine binding"/>
    <property type="evidence" value="ECO:0007669"/>
    <property type="project" value="UniProtKB-UniRule"/>
</dbReference>
<feature type="binding site" evidence="10">
    <location>
        <position position="176"/>
    </location>
    <ligand>
        <name>GTP</name>
        <dbReference type="ChEBI" id="CHEBI:37565"/>
    </ligand>
</feature>
<dbReference type="GO" id="GO:0005525">
    <property type="term" value="F:GTP binding"/>
    <property type="evidence" value="ECO:0007669"/>
    <property type="project" value="UniProtKB-UniRule"/>
</dbReference>
<evidence type="ECO:0000256" key="11">
    <source>
        <dbReference type="SAM" id="MobiDB-lite"/>
    </source>
</evidence>
<evidence type="ECO:0000256" key="5">
    <source>
        <dbReference type="ARBA" id="ARBA00023004"/>
    </source>
</evidence>
<name>A0A2S2CMC4_9PROT</name>
<dbReference type="GO" id="GO:0061799">
    <property type="term" value="F:cyclic pyranopterin monophosphate synthase activity"/>
    <property type="evidence" value="ECO:0007669"/>
    <property type="project" value="TreeGrafter"/>
</dbReference>
<feature type="region of interest" description="Disordered" evidence="11">
    <location>
        <begin position="1"/>
        <end position="22"/>
    </location>
</feature>
<accession>A0A2S2CMC4</accession>
<dbReference type="HAMAP" id="MF_01225_B">
    <property type="entry name" value="MoaA_B"/>
    <property type="match status" value="1"/>
</dbReference>
<dbReference type="InterPro" id="IPR010505">
    <property type="entry name" value="MoaA_twitch"/>
</dbReference>
<feature type="binding site" evidence="10">
    <location>
        <position position="82"/>
    </location>
    <ligand>
        <name>GTP</name>
        <dbReference type="ChEBI" id="CHEBI:37565"/>
    </ligand>
</feature>
<dbReference type="InterPro" id="IPR050105">
    <property type="entry name" value="MoCo_biosynth_MoaA/MoaC"/>
</dbReference>
<feature type="binding site" evidence="10">
    <location>
        <position position="46"/>
    </location>
    <ligand>
        <name>S-adenosyl-L-methionine</name>
        <dbReference type="ChEBI" id="CHEBI:59789"/>
    </ligand>
</feature>
<evidence type="ECO:0000256" key="8">
    <source>
        <dbReference type="ARBA" id="ARBA00023150"/>
    </source>
</evidence>
<proteinExistence type="inferred from homology"/>
<feature type="binding site" evidence="10">
    <location>
        <position position="210"/>
    </location>
    <ligand>
        <name>S-adenosyl-L-methionine</name>
        <dbReference type="ChEBI" id="CHEBI:59789"/>
    </ligand>
</feature>
<dbReference type="InterPro" id="IPR007197">
    <property type="entry name" value="rSAM"/>
</dbReference>
<keyword evidence="7 10" id="KW-0342">GTP-binding</keyword>
<evidence type="ECO:0000256" key="6">
    <source>
        <dbReference type="ARBA" id="ARBA00023014"/>
    </source>
</evidence>
<feature type="binding site" evidence="10">
    <location>
        <position position="44"/>
    </location>
    <ligand>
        <name>[4Fe-4S] cluster</name>
        <dbReference type="ChEBI" id="CHEBI:49883"/>
        <label>1</label>
        <note>4Fe-4S-S-AdoMet</note>
    </ligand>
</feature>
<dbReference type="CDD" id="cd01335">
    <property type="entry name" value="Radical_SAM"/>
    <property type="match status" value="1"/>
</dbReference>
<dbReference type="UniPathway" id="UPA00344"/>
<dbReference type="Proteomes" id="UP000245629">
    <property type="component" value="Chromosome 1"/>
</dbReference>
<dbReference type="GO" id="GO:0006777">
    <property type="term" value="P:Mo-molybdopterin cofactor biosynthetic process"/>
    <property type="evidence" value="ECO:0007669"/>
    <property type="project" value="UniProtKB-UniRule"/>
</dbReference>
<feature type="binding site" evidence="10">
    <location>
        <position position="273"/>
    </location>
    <ligand>
        <name>[4Fe-4S] cluster</name>
        <dbReference type="ChEBI" id="CHEBI:49883"/>
        <label>2</label>
        <note>4Fe-4S-substrate</note>
    </ligand>
</feature>
<keyword evidence="6 10" id="KW-0411">Iron-sulfur</keyword>
<evidence type="ECO:0000259" key="12">
    <source>
        <dbReference type="PROSITE" id="PS51918"/>
    </source>
</evidence>
<dbReference type="GO" id="GO:0061798">
    <property type="term" value="F:GTP 3',8'-cyclase activity"/>
    <property type="evidence" value="ECO:0007669"/>
    <property type="project" value="UniProtKB-UniRule"/>
</dbReference>
<evidence type="ECO:0000313" key="14">
    <source>
        <dbReference type="Proteomes" id="UP000245629"/>
    </source>
</evidence>
<dbReference type="InterPro" id="IPR013785">
    <property type="entry name" value="Aldolase_TIM"/>
</dbReference>
<keyword evidence="9 10" id="KW-0456">Lyase</keyword>
<evidence type="ECO:0000256" key="3">
    <source>
        <dbReference type="ARBA" id="ARBA00022723"/>
    </source>
</evidence>
<keyword evidence="14" id="KW-1185">Reference proteome</keyword>
<feature type="binding site" evidence="10">
    <location>
        <position position="40"/>
    </location>
    <ligand>
        <name>[4Fe-4S] cluster</name>
        <dbReference type="ChEBI" id="CHEBI:49883"/>
        <label>1</label>
        <note>4Fe-4S-S-AdoMet</note>
    </ligand>
</feature>
<dbReference type="SUPFAM" id="SSF102114">
    <property type="entry name" value="Radical SAM enzymes"/>
    <property type="match status" value="1"/>
</dbReference>
<evidence type="ECO:0000256" key="10">
    <source>
        <dbReference type="HAMAP-Rule" id="MF_01225"/>
    </source>
</evidence>
<evidence type="ECO:0000313" key="13">
    <source>
        <dbReference type="EMBL" id="AWK85663.1"/>
    </source>
</evidence>
<evidence type="ECO:0000256" key="7">
    <source>
        <dbReference type="ARBA" id="ARBA00023134"/>
    </source>
</evidence>
<dbReference type="EC" id="4.1.99.22" evidence="10"/>
<comment type="similarity">
    <text evidence="10">Belongs to the radical SAM superfamily. MoaA family.</text>
</comment>
<comment type="cofactor">
    <cofactor evidence="10">
        <name>[4Fe-4S] cluster</name>
        <dbReference type="ChEBI" id="CHEBI:49883"/>
    </cofactor>
    <text evidence="10">Binds 2 [4Fe-4S] clusters. Binds 1 [4Fe-4S] cluster coordinated with 3 cysteines and an exchangeable S-adenosyl-L-methionine and 1 [4Fe-4S] cluster coordinated with 3 cysteines and the GTP-derived substrate.</text>
</comment>
<feature type="binding site" evidence="10">
    <location>
        <begin position="278"/>
        <end position="280"/>
    </location>
    <ligand>
        <name>GTP</name>
        <dbReference type="ChEBI" id="CHEBI:37565"/>
    </ligand>
</feature>
<dbReference type="Gene3D" id="3.20.20.70">
    <property type="entry name" value="Aldolase class I"/>
    <property type="match status" value="1"/>
</dbReference>
<evidence type="ECO:0000256" key="4">
    <source>
        <dbReference type="ARBA" id="ARBA00022741"/>
    </source>
</evidence>
<dbReference type="PROSITE" id="PS51918">
    <property type="entry name" value="RADICAL_SAM"/>
    <property type="match status" value="1"/>
</dbReference>
<dbReference type="SFLD" id="SFLDG01383">
    <property type="entry name" value="cyclic_pyranopterin_phosphate"/>
    <property type="match status" value="1"/>
</dbReference>
<feature type="binding site" evidence="10">
    <location>
        <position position="290"/>
    </location>
    <ligand>
        <name>[4Fe-4S] cluster</name>
        <dbReference type="ChEBI" id="CHEBI:49883"/>
        <label>2</label>
        <note>4Fe-4S-substrate</note>
    </ligand>
</feature>
<comment type="catalytic activity">
    <reaction evidence="10">
        <text>GTP + AH2 + S-adenosyl-L-methionine = (8S)-3',8-cyclo-7,8-dihydroguanosine 5'-triphosphate + 5'-deoxyadenosine + L-methionine + A + H(+)</text>
        <dbReference type="Rhea" id="RHEA:49576"/>
        <dbReference type="ChEBI" id="CHEBI:13193"/>
        <dbReference type="ChEBI" id="CHEBI:15378"/>
        <dbReference type="ChEBI" id="CHEBI:17319"/>
        <dbReference type="ChEBI" id="CHEBI:17499"/>
        <dbReference type="ChEBI" id="CHEBI:37565"/>
        <dbReference type="ChEBI" id="CHEBI:57844"/>
        <dbReference type="ChEBI" id="CHEBI:59789"/>
        <dbReference type="ChEBI" id="CHEBI:131766"/>
        <dbReference type="EC" id="4.1.99.22"/>
    </reaction>
</comment>
<dbReference type="InterPro" id="IPR058240">
    <property type="entry name" value="rSAM_sf"/>
</dbReference>
<feature type="binding site" evidence="10">
    <location>
        <position position="140"/>
    </location>
    <ligand>
        <name>S-adenosyl-L-methionine</name>
        <dbReference type="ChEBI" id="CHEBI:59789"/>
    </ligand>
</feature>
<keyword evidence="3 10" id="KW-0479">Metal-binding</keyword>
<dbReference type="InterPro" id="IPR040064">
    <property type="entry name" value="MoaA-like"/>
</dbReference>
<dbReference type="InterPro" id="IPR006638">
    <property type="entry name" value="Elp3/MiaA/NifB-like_rSAM"/>
</dbReference>
<keyword evidence="2 10" id="KW-0949">S-adenosyl-L-methionine</keyword>
<evidence type="ECO:0000256" key="2">
    <source>
        <dbReference type="ARBA" id="ARBA00022691"/>
    </source>
</evidence>
<comment type="pathway">
    <text evidence="10">Cofactor biosynthesis; molybdopterin biosynthesis.</text>
</comment>
<dbReference type="EMBL" id="CP029352">
    <property type="protein sequence ID" value="AWK85663.1"/>
    <property type="molecule type" value="Genomic_DNA"/>
</dbReference>
<comment type="function">
    <text evidence="10">Catalyzes the cyclization of GTP to (8S)-3',8-cyclo-7,8-dihydroguanosine 5'-triphosphate.</text>
</comment>
<keyword evidence="5 10" id="KW-0408">Iron</keyword>